<evidence type="ECO:0000256" key="1">
    <source>
        <dbReference type="SAM" id="MobiDB-lite"/>
    </source>
</evidence>
<keyword evidence="2" id="KW-0472">Membrane</keyword>
<feature type="compositionally biased region" description="Low complexity" evidence="1">
    <location>
        <begin position="76"/>
        <end position="109"/>
    </location>
</feature>
<dbReference type="RefSeq" id="WP_286300663.1">
    <property type="nucleotide sequence ID" value="NZ_AP027728.1"/>
</dbReference>
<organism evidence="3 4">
    <name type="scientific">Microbacterium suwonense</name>
    <dbReference type="NCBI Taxonomy" id="683047"/>
    <lineage>
        <taxon>Bacteria</taxon>
        <taxon>Bacillati</taxon>
        <taxon>Actinomycetota</taxon>
        <taxon>Actinomycetes</taxon>
        <taxon>Micrococcales</taxon>
        <taxon>Microbacteriaceae</taxon>
        <taxon>Microbacterium</taxon>
    </lineage>
</organism>
<dbReference type="EMBL" id="AP027728">
    <property type="protein sequence ID" value="BDZ40159.1"/>
    <property type="molecule type" value="Genomic_DNA"/>
</dbReference>
<proteinExistence type="predicted"/>
<keyword evidence="2" id="KW-0812">Transmembrane</keyword>
<sequence length="154" mass="15904">MTDPDEGAQQPDASAPEPEVPDLEIPEAEVPELDQPEPAIPEAVLPESFLAEPVIPPPPAETPVTRADWREKWQDRSGAPDAPRAGRRAASGLAAAPKAPASDPRLTAPEPDPAVVPPPSGATSGGYRGLTIAIYGFLGVLLVGAVVLISTLLS</sequence>
<evidence type="ECO:0000256" key="2">
    <source>
        <dbReference type="SAM" id="Phobius"/>
    </source>
</evidence>
<evidence type="ECO:0000313" key="3">
    <source>
        <dbReference type="EMBL" id="BDZ40159.1"/>
    </source>
</evidence>
<keyword evidence="2" id="KW-1133">Transmembrane helix</keyword>
<feature type="compositionally biased region" description="Pro residues" evidence="1">
    <location>
        <begin position="110"/>
        <end position="120"/>
    </location>
</feature>
<feature type="transmembrane region" description="Helical" evidence="2">
    <location>
        <begin position="132"/>
        <end position="153"/>
    </location>
</feature>
<gene>
    <name evidence="3" type="ORF">GCM10025863_27730</name>
</gene>
<reference evidence="4" key="1">
    <citation type="journal article" date="2019" name="Int. J. Syst. Evol. Microbiol.">
        <title>The Global Catalogue of Microorganisms (GCM) 10K type strain sequencing project: providing services to taxonomists for standard genome sequencing and annotation.</title>
        <authorList>
            <consortium name="The Broad Institute Genomics Platform"/>
            <consortium name="The Broad Institute Genome Sequencing Center for Infectious Disease"/>
            <person name="Wu L."/>
            <person name="Ma J."/>
        </authorList>
    </citation>
    <scope>NUCLEOTIDE SEQUENCE [LARGE SCALE GENOMIC DNA]</scope>
    <source>
        <strain evidence="4">NBRC 106310</strain>
    </source>
</reference>
<feature type="compositionally biased region" description="Acidic residues" evidence="1">
    <location>
        <begin position="19"/>
        <end position="35"/>
    </location>
</feature>
<name>A0ABM8FWQ4_9MICO</name>
<evidence type="ECO:0000313" key="4">
    <source>
        <dbReference type="Proteomes" id="UP001321543"/>
    </source>
</evidence>
<dbReference type="Proteomes" id="UP001321543">
    <property type="component" value="Chromosome"/>
</dbReference>
<keyword evidence="4" id="KW-1185">Reference proteome</keyword>
<accession>A0ABM8FWQ4</accession>
<protein>
    <submittedName>
        <fullName evidence="3">Uncharacterized protein</fullName>
    </submittedName>
</protein>
<feature type="region of interest" description="Disordered" evidence="1">
    <location>
        <begin position="1"/>
        <end position="122"/>
    </location>
</feature>